<dbReference type="AlphaFoldDB" id="A0A392NPL9"/>
<keyword evidence="3" id="KW-1185">Reference proteome</keyword>
<evidence type="ECO:0000256" key="1">
    <source>
        <dbReference type="SAM" id="MobiDB-lite"/>
    </source>
</evidence>
<sequence length="163" mass="17751">AKGRHKRSSAVQKAGKAQAEEQLTSRNLMVASLNLQNDQSRSEQVQVGSHVESPISFGRMSKSLTKDTMGRHTRSNAVRKSGKAQAEKEVIGSSNAVNQSYHNINETCAQLGGVSTRSLMVASLNLQNDQSQSEQVQVESHVESPISFGRMSKRLPKGKGLFE</sequence>
<dbReference type="Proteomes" id="UP000265520">
    <property type="component" value="Unassembled WGS sequence"/>
</dbReference>
<proteinExistence type="predicted"/>
<reference evidence="2 3" key="1">
    <citation type="journal article" date="2018" name="Front. Plant Sci.">
        <title>Red Clover (Trifolium pratense) and Zigzag Clover (T. medium) - A Picture of Genomic Similarities and Differences.</title>
        <authorList>
            <person name="Dluhosova J."/>
            <person name="Istvanek J."/>
            <person name="Nedelnik J."/>
            <person name="Repkova J."/>
        </authorList>
    </citation>
    <scope>NUCLEOTIDE SEQUENCE [LARGE SCALE GENOMIC DNA]</scope>
    <source>
        <strain evidence="3">cv. 10/8</strain>
        <tissue evidence="2">Leaf</tissue>
    </source>
</reference>
<feature type="region of interest" description="Disordered" evidence="1">
    <location>
        <begin position="1"/>
        <end position="23"/>
    </location>
</feature>
<comment type="caution">
    <text evidence="2">The sequence shown here is derived from an EMBL/GenBank/DDBJ whole genome shotgun (WGS) entry which is preliminary data.</text>
</comment>
<evidence type="ECO:0000313" key="3">
    <source>
        <dbReference type="Proteomes" id="UP000265520"/>
    </source>
</evidence>
<organism evidence="2 3">
    <name type="scientific">Trifolium medium</name>
    <dbReference type="NCBI Taxonomy" id="97028"/>
    <lineage>
        <taxon>Eukaryota</taxon>
        <taxon>Viridiplantae</taxon>
        <taxon>Streptophyta</taxon>
        <taxon>Embryophyta</taxon>
        <taxon>Tracheophyta</taxon>
        <taxon>Spermatophyta</taxon>
        <taxon>Magnoliopsida</taxon>
        <taxon>eudicotyledons</taxon>
        <taxon>Gunneridae</taxon>
        <taxon>Pentapetalae</taxon>
        <taxon>rosids</taxon>
        <taxon>fabids</taxon>
        <taxon>Fabales</taxon>
        <taxon>Fabaceae</taxon>
        <taxon>Papilionoideae</taxon>
        <taxon>50 kb inversion clade</taxon>
        <taxon>NPAAA clade</taxon>
        <taxon>Hologalegina</taxon>
        <taxon>IRL clade</taxon>
        <taxon>Trifolieae</taxon>
        <taxon>Trifolium</taxon>
    </lineage>
</organism>
<evidence type="ECO:0000313" key="2">
    <source>
        <dbReference type="EMBL" id="MCI01026.1"/>
    </source>
</evidence>
<accession>A0A392NPL9</accession>
<feature type="region of interest" description="Disordered" evidence="1">
    <location>
        <begin position="37"/>
        <end position="90"/>
    </location>
</feature>
<dbReference type="EMBL" id="LXQA010045004">
    <property type="protein sequence ID" value="MCI01026.1"/>
    <property type="molecule type" value="Genomic_DNA"/>
</dbReference>
<protein>
    <submittedName>
        <fullName evidence="2">Interaptin-like</fullName>
    </submittedName>
</protein>
<feature type="non-terminal residue" evidence="2">
    <location>
        <position position="1"/>
    </location>
</feature>
<name>A0A392NPL9_9FABA</name>
<feature type="compositionally biased region" description="Polar residues" evidence="1">
    <location>
        <begin position="37"/>
        <end position="47"/>
    </location>
</feature>